<accession>A0AAE0QVP4</accession>
<proteinExistence type="predicted"/>
<dbReference type="Gene3D" id="1.10.150.50">
    <property type="entry name" value="Transcription Factor, Ets-1"/>
    <property type="match status" value="1"/>
</dbReference>
<gene>
    <name evidence="2" type="ORF">QTP70_025056</name>
</gene>
<dbReference type="AlphaFoldDB" id="A0AAE0QVP4"/>
<evidence type="ECO:0000313" key="3">
    <source>
        <dbReference type="Proteomes" id="UP001274896"/>
    </source>
</evidence>
<feature type="domain" description="Kinase D-interacting substrate of 220 kDa-like SAM" evidence="1">
    <location>
        <begin position="56"/>
        <end position="120"/>
    </location>
</feature>
<evidence type="ECO:0000259" key="1">
    <source>
        <dbReference type="Pfam" id="PF23307"/>
    </source>
</evidence>
<dbReference type="Proteomes" id="UP001274896">
    <property type="component" value="Unassembled WGS sequence"/>
</dbReference>
<dbReference type="InterPro" id="IPR057092">
    <property type="entry name" value="SAM_KIDINS220"/>
</dbReference>
<evidence type="ECO:0000313" key="2">
    <source>
        <dbReference type="EMBL" id="KAK3533737.1"/>
    </source>
</evidence>
<keyword evidence="3" id="KW-1185">Reference proteome</keyword>
<sequence>MILKSIKVPEANQLKAHTVNLDYSIKNELAKIRQISTLKAIGKDRFNSLPPNTVFNMSVEDVCNELSRLKLPETYAEIVKQNDINGQTLLLSDPTDLRQVMQMTLGEWTAFRIHFLGVMSSNQLSKTKSAPVISNPNAICTSSMCSRSHVNHS</sequence>
<comment type="caution">
    <text evidence="2">The sequence shown here is derived from an EMBL/GenBank/DDBJ whole genome shotgun (WGS) entry which is preliminary data.</text>
</comment>
<reference evidence="2" key="1">
    <citation type="submission" date="2023-06" db="EMBL/GenBank/DDBJ databases">
        <title>Male Hemibagrus guttatus genome.</title>
        <authorList>
            <person name="Bian C."/>
        </authorList>
    </citation>
    <scope>NUCLEOTIDE SEQUENCE</scope>
    <source>
        <strain evidence="2">Male_cb2023</strain>
        <tissue evidence="2">Muscle</tissue>
    </source>
</reference>
<organism evidence="2 3">
    <name type="scientific">Hemibagrus guttatus</name>
    <dbReference type="NCBI Taxonomy" id="175788"/>
    <lineage>
        <taxon>Eukaryota</taxon>
        <taxon>Metazoa</taxon>
        <taxon>Chordata</taxon>
        <taxon>Craniata</taxon>
        <taxon>Vertebrata</taxon>
        <taxon>Euteleostomi</taxon>
        <taxon>Actinopterygii</taxon>
        <taxon>Neopterygii</taxon>
        <taxon>Teleostei</taxon>
        <taxon>Ostariophysi</taxon>
        <taxon>Siluriformes</taxon>
        <taxon>Bagridae</taxon>
        <taxon>Hemibagrus</taxon>
    </lineage>
</organism>
<dbReference type="SUPFAM" id="SSF47769">
    <property type="entry name" value="SAM/Pointed domain"/>
    <property type="match status" value="1"/>
</dbReference>
<dbReference type="EMBL" id="JAUCMX010000010">
    <property type="protein sequence ID" value="KAK3533737.1"/>
    <property type="molecule type" value="Genomic_DNA"/>
</dbReference>
<name>A0AAE0QVP4_9TELE</name>
<protein>
    <recommendedName>
        <fullName evidence="1">Kinase D-interacting substrate of 220 kDa-like SAM domain-containing protein</fullName>
    </recommendedName>
</protein>
<dbReference type="InterPro" id="IPR013761">
    <property type="entry name" value="SAM/pointed_sf"/>
</dbReference>
<dbReference type="Pfam" id="PF23307">
    <property type="entry name" value="SAM_KIDINS220"/>
    <property type="match status" value="1"/>
</dbReference>